<reference evidence="2" key="1">
    <citation type="journal article" date="2014" name="Front. Microbiol.">
        <title>High frequency of phylogenetically diverse reductive dehalogenase-homologous genes in deep subseafloor sedimentary metagenomes.</title>
        <authorList>
            <person name="Kawai M."/>
            <person name="Futagami T."/>
            <person name="Toyoda A."/>
            <person name="Takaki Y."/>
            <person name="Nishi S."/>
            <person name="Hori S."/>
            <person name="Arai W."/>
            <person name="Tsubouchi T."/>
            <person name="Morono Y."/>
            <person name="Uchiyama I."/>
            <person name="Ito T."/>
            <person name="Fujiyama A."/>
            <person name="Inagaki F."/>
            <person name="Takami H."/>
        </authorList>
    </citation>
    <scope>NUCLEOTIDE SEQUENCE</scope>
    <source>
        <strain evidence="2">Expedition CK06-06</strain>
    </source>
</reference>
<proteinExistence type="predicted"/>
<organism evidence="2">
    <name type="scientific">marine sediment metagenome</name>
    <dbReference type="NCBI Taxonomy" id="412755"/>
    <lineage>
        <taxon>unclassified sequences</taxon>
        <taxon>metagenomes</taxon>
        <taxon>ecological metagenomes</taxon>
    </lineage>
</organism>
<dbReference type="InterPro" id="IPR007160">
    <property type="entry name" value="DUF362"/>
</dbReference>
<feature type="non-terminal residue" evidence="2">
    <location>
        <position position="1"/>
    </location>
</feature>
<dbReference type="Pfam" id="PF04015">
    <property type="entry name" value="DUF362"/>
    <property type="match status" value="1"/>
</dbReference>
<dbReference type="EMBL" id="BARS01028239">
    <property type="protein sequence ID" value="GAG06113.1"/>
    <property type="molecule type" value="Genomic_DNA"/>
</dbReference>
<gene>
    <name evidence="2" type="ORF">S01H1_44276</name>
</gene>
<evidence type="ECO:0000313" key="2">
    <source>
        <dbReference type="EMBL" id="GAG06113.1"/>
    </source>
</evidence>
<protein>
    <recommendedName>
        <fullName evidence="1">DUF362 domain-containing protein</fullName>
    </recommendedName>
</protein>
<dbReference type="AlphaFoldDB" id="X0V0Q5"/>
<evidence type="ECO:0000259" key="1">
    <source>
        <dbReference type="Pfam" id="PF04015"/>
    </source>
</evidence>
<accession>X0V0Q5</accession>
<comment type="caution">
    <text evidence="2">The sequence shown here is derived from an EMBL/GenBank/DDBJ whole genome shotgun (WGS) entry which is preliminary data.</text>
</comment>
<feature type="domain" description="DUF362" evidence="1">
    <location>
        <begin position="2"/>
        <end position="49"/>
    </location>
</feature>
<sequence length="114" mass="12193">TLAKVIAPHLSVIDGFVGMEGSGPSGGDPVDLRVAIASTDFLAADVVATKLMGFDPDEVGYLHYCKLGGLGAGDLNDIEIVGNAAIEECARKFRPHPTYEQQLEWRIPNVEQLL</sequence>
<name>X0V0Q5_9ZZZZ</name>